<evidence type="ECO:0000313" key="7">
    <source>
        <dbReference type="EMBL" id="KZU96882.1"/>
    </source>
</evidence>
<dbReference type="InterPro" id="IPR009057">
    <property type="entry name" value="Homeodomain-like_sf"/>
</dbReference>
<dbReference type="Proteomes" id="UP000076872">
    <property type="component" value="Unassembled WGS sequence"/>
</dbReference>
<dbReference type="GO" id="GO:0043565">
    <property type="term" value="F:sequence-specific DNA binding"/>
    <property type="evidence" value="ECO:0007669"/>
    <property type="project" value="InterPro"/>
</dbReference>
<dbReference type="InterPro" id="IPR018062">
    <property type="entry name" value="HTH_AraC-typ_CS"/>
</dbReference>
<keyword evidence="4" id="KW-0010">Activator</keyword>
<dbReference type="GO" id="GO:0003700">
    <property type="term" value="F:DNA-binding transcription factor activity"/>
    <property type="evidence" value="ECO:0007669"/>
    <property type="project" value="InterPro"/>
</dbReference>
<evidence type="ECO:0000256" key="3">
    <source>
        <dbReference type="ARBA" id="ARBA00023125"/>
    </source>
</evidence>
<dbReference type="PROSITE" id="PS01124">
    <property type="entry name" value="HTH_ARAC_FAMILY_2"/>
    <property type="match status" value="1"/>
</dbReference>
<accession>A0A0M4SA30</accession>
<dbReference type="Proteomes" id="UP000076882">
    <property type="component" value="Unassembled WGS sequence"/>
</dbReference>
<dbReference type="SUPFAM" id="SSF46689">
    <property type="entry name" value="Homeodomain-like"/>
    <property type="match status" value="2"/>
</dbReference>
<keyword evidence="3" id="KW-0238">DNA-binding</keyword>
<dbReference type="SMART" id="SM00342">
    <property type="entry name" value="HTH_ARAC"/>
    <property type="match status" value="1"/>
</dbReference>
<keyword evidence="2" id="KW-0805">Transcription regulation</keyword>
<dbReference type="InterPro" id="IPR050204">
    <property type="entry name" value="AraC_XylS_family_regulators"/>
</dbReference>
<keyword evidence="1" id="KW-0963">Cytoplasm</keyword>
<dbReference type="InterPro" id="IPR014710">
    <property type="entry name" value="RmlC-like_jellyroll"/>
</dbReference>
<protein>
    <submittedName>
        <fullName evidence="7">Transcription regulator</fullName>
    </submittedName>
</protein>
<dbReference type="AlphaFoldDB" id="A0A0M4SA30"/>
<dbReference type="PANTHER" id="PTHR46796:SF13">
    <property type="entry name" value="HTH-TYPE TRANSCRIPTIONAL ACTIVATOR RHAS"/>
    <property type="match status" value="1"/>
</dbReference>
<dbReference type="PROSITE" id="PS00041">
    <property type="entry name" value="HTH_ARAC_FAMILY_1"/>
    <property type="match status" value="1"/>
</dbReference>
<keyword evidence="5" id="KW-0804">Transcription</keyword>
<reference evidence="9 10" key="1">
    <citation type="submission" date="2016-03" db="EMBL/GenBank/DDBJ databases">
        <title>Comparative genomics of 54 Lactobacillus plantarum strains reveals genomic uncoupling from niche constraints.</title>
        <authorList>
            <person name="Martino M.E."/>
        </authorList>
    </citation>
    <scope>NUCLEOTIDE SEQUENCE [LARGE SCALE GENOMIC DNA]</scope>
    <source>
        <strain evidence="7 10">19.1</strain>
        <strain evidence="8 9">NAB2</strain>
    </source>
</reference>
<dbReference type="PATRIC" id="fig|1590.142.peg.3214"/>
<evidence type="ECO:0000256" key="4">
    <source>
        <dbReference type="ARBA" id="ARBA00023159"/>
    </source>
</evidence>
<dbReference type="EMBL" id="LUXO01000033">
    <property type="protein sequence ID" value="KZV02152.1"/>
    <property type="molecule type" value="Genomic_DNA"/>
</dbReference>
<gene>
    <name evidence="7" type="ORF">Lp19_0858</name>
    <name evidence="8" type="ORF">NAB2_2772</name>
</gene>
<dbReference type="InterPro" id="IPR018060">
    <property type="entry name" value="HTH_AraC"/>
</dbReference>
<feature type="domain" description="HTH araC/xylS-type" evidence="6">
    <location>
        <begin position="178"/>
        <end position="275"/>
    </location>
</feature>
<evidence type="ECO:0000313" key="8">
    <source>
        <dbReference type="EMBL" id="KZV02152.1"/>
    </source>
</evidence>
<evidence type="ECO:0000313" key="10">
    <source>
        <dbReference type="Proteomes" id="UP000076882"/>
    </source>
</evidence>
<dbReference type="SUPFAM" id="SSF51215">
    <property type="entry name" value="Regulatory protein AraC"/>
    <property type="match status" value="1"/>
</dbReference>
<name>A0A0M4SA30_LACPN</name>
<evidence type="ECO:0000256" key="1">
    <source>
        <dbReference type="ARBA" id="ARBA00022490"/>
    </source>
</evidence>
<dbReference type="PANTHER" id="PTHR46796">
    <property type="entry name" value="HTH-TYPE TRANSCRIPTIONAL ACTIVATOR RHAS-RELATED"/>
    <property type="match status" value="1"/>
</dbReference>
<dbReference type="Pfam" id="PF12833">
    <property type="entry name" value="HTH_18"/>
    <property type="match status" value="1"/>
</dbReference>
<evidence type="ECO:0000256" key="2">
    <source>
        <dbReference type="ARBA" id="ARBA00023015"/>
    </source>
</evidence>
<dbReference type="RefSeq" id="WP_003641590.1">
    <property type="nucleotide sequence ID" value="NZ_BAAFRT010000001.1"/>
</dbReference>
<dbReference type="Pfam" id="PF02311">
    <property type="entry name" value="AraC_binding"/>
    <property type="match status" value="1"/>
</dbReference>
<proteinExistence type="predicted"/>
<dbReference type="EMBL" id="LUXM01000018">
    <property type="protein sequence ID" value="KZU96882.1"/>
    <property type="molecule type" value="Genomic_DNA"/>
</dbReference>
<evidence type="ECO:0000313" key="9">
    <source>
        <dbReference type="Proteomes" id="UP000076872"/>
    </source>
</evidence>
<dbReference type="InterPro" id="IPR037923">
    <property type="entry name" value="HTH-like"/>
</dbReference>
<sequence length="275" mass="31532">MLQLSEFEPEVLYAFPFRNEHPGTYVYHQHDFLELSIMLEGYSDYNVEGQWRRVVAGQALLFNPGIHHQETQPPHTQSLQLHIGFRHIALPGQVPNHLPFKDALISLDDYRAEFMANAQRIVAESQRPTVFGHALLIQAMVIEQLCWLLRSLPENSVSNDYTELHQGNVSRDQQALVNAATYYLDVHYNEDLTLGTVAASLHVSAAYLSRTFKAIQGETPISYLTRLRMQRAKQLLMQEAITVRQVAHAVGYQDPYYFSKVFKRYFGAAPTLIER</sequence>
<dbReference type="Gene3D" id="2.60.120.10">
    <property type="entry name" value="Jelly Rolls"/>
    <property type="match status" value="1"/>
</dbReference>
<comment type="caution">
    <text evidence="7">The sequence shown here is derived from an EMBL/GenBank/DDBJ whole genome shotgun (WGS) entry which is preliminary data.</text>
</comment>
<dbReference type="KEGG" id="lpb:SH83_15130"/>
<organism evidence="7 10">
    <name type="scientific">Lactiplantibacillus plantarum</name>
    <name type="common">Lactobacillus plantarum</name>
    <dbReference type="NCBI Taxonomy" id="1590"/>
    <lineage>
        <taxon>Bacteria</taxon>
        <taxon>Bacillati</taxon>
        <taxon>Bacillota</taxon>
        <taxon>Bacilli</taxon>
        <taxon>Lactobacillales</taxon>
        <taxon>Lactobacillaceae</taxon>
        <taxon>Lactiplantibacillus</taxon>
    </lineage>
</organism>
<dbReference type="InterPro" id="IPR003313">
    <property type="entry name" value="AraC-bd"/>
</dbReference>
<dbReference type="GeneID" id="77216647"/>
<evidence type="ECO:0000256" key="5">
    <source>
        <dbReference type="ARBA" id="ARBA00023163"/>
    </source>
</evidence>
<dbReference type="Gene3D" id="1.10.10.60">
    <property type="entry name" value="Homeodomain-like"/>
    <property type="match status" value="2"/>
</dbReference>
<evidence type="ECO:0000259" key="6">
    <source>
        <dbReference type="PROSITE" id="PS01124"/>
    </source>
</evidence>